<organism evidence="2 3">
    <name type="scientific">Basidiobolus meristosporus CBS 931.73</name>
    <dbReference type="NCBI Taxonomy" id="1314790"/>
    <lineage>
        <taxon>Eukaryota</taxon>
        <taxon>Fungi</taxon>
        <taxon>Fungi incertae sedis</taxon>
        <taxon>Zoopagomycota</taxon>
        <taxon>Entomophthoromycotina</taxon>
        <taxon>Basidiobolomycetes</taxon>
        <taxon>Basidiobolales</taxon>
        <taxon>Basidiobolaceae</taxon>
        <taxon>Basidiobolus</taxon>
    </lineage>
</organism>
<dbReference type="EMBL" id="MCFE01000536">
    <property type="protein sequence ID" value="ORX88336.1"/>
    <property type="molecule type" value="Genomic_DNA"/>
</dbReference>
<feature type="region of interest" description="Disordered" evidence="1">
    <location>
        <begin position="268"/>
        <end position="322"/>
    </location>
</feature>
<dbReference type="Proteomes" id="UP000193498">
    <property type="component" value="Unassembled WGS sequence"/>
</dbReference>
<accession>A0A1Y1XS54</accession>
<gene>
    <name evidence="2" type="ORF">K493DRAFT_359644</name>
</gene>
<name>A0A1Y1XS54_9FUNG</name>
<keyword evidence="3" id="KW-1185">Reference proteome</keyword>
<proteinExistence type="predicted"/>
<feature type="compositionally biased region" description="Basic residues" evidence="1">
    <location>
        <begin position="305"/>
        <end position="322"/>
    </location>
</feature>
<evidence type="ECO:0000313" key="3">
    <source>
        <dbReference type="Proteomes" id="UP000193498"/>
    </source>
</evidence>
<sequence>MVGPSEVSDLSLVKLGVDGSSCPAKERPEISGQSNCWLIVAADEAIAKTATGDSRTDEPLGDPIKLIVNRVHFAQPKRYRHAEEITRAAVRFANPTPPILLIQTTLATFFGIPTVQRFYRLFDLLFLLSVRNIGKMRGSEHSTVTHPKQHSMTTSETDVDCLLTMIWIPHQFLIYLVDVFALHFVYQEFVRGYKLVKEIGWLVRELVARSNSRASRSKPSLAIESRTEDTEEVIPTVKPEAAAEDFNGIIESTKGPIHNPLSELFVPLEKSSPPHQANHSETRKRKSSLLSRLSPKPGNSLQSSKMKKILGRLSLRGKSKNP</sequence>
<feature type="compositionally biased region" description="Low complexity" evidence="1">
    <location>
        <begin position="288"/>
        <end position="297"/>
    </location>
</feature>
<comment type="caution">
    <text evidence="2">The sequence shown here is derived from an EMBL/GenBank/DDBJ whole genome shotgun (WGS) entry which is preliminary data.</text>
</comment>
<reference evidence="2 3" key="1">
    <citation type="submission" date="2016-07" db="EMBL/GenBank/DDBJ databases">
        <title>Pervasive Adenine N6-methylation of Active Genes in Fungi.</title>
        <authorList>
            <consortium name="DOE Joint Genome Institute"/>
            <person name="Mondo S.J."/>
            <person name="Dannebaum R.O."/>
            <person name="Kuo R.C."/>
            <person name="Labutti K."/>
            <person name="Haridas S."/>
            <person name="Kuo A."/>
            <person name="Salamov A."/>
            <person name="Ahrendt S.R."/>
            <person name="Lipzen A."/>
            <person name="Sullivan W."/>
            <person name="Andreopoulos W.B."/>
            <person name="Clum A."/>
            <person name="Lindquist E."/>
            <person name="Daum C."/>
            <person name="Ramamoorthy G.K."/>
            <person name="Gryganskyi A."/>
            <person name="Culley D."/>
            <person name="Magnuson J.K."/>
            <person name="James T.Y."/>
            <person name="O'Malley M.A."/>
            <person name="Stajich J.E."/>
            <person name="Spatafora J.W."/>
            <person name="Visel A."/>
            <person name="Grigoriev I.V."/>
        </authorList>
    </citation>
    <scope>NUCLEOTIDE SEQUENCE [LARGE SCALE GENOMIC DNA]</scope>
    <source>
        <strain evidence="2 3">CBS 931.73</strain>
    </source>
</reference>
<evidence type="ECO:0000313" key="2">
    <source>
        <dbReference type="EMBL" id="ORX88336.1"/>
    </source>
</evidence>
<dbReference type="AlphaFoldDB" id="A0A1Y1XS54"/>
<dbReference type="InParanoid" id="A0A1Y1XS54"/>
<protein>
    <submittedName>
        <fullName evidence="2">Uncharacterized protein</fullName>
    </submittedName>
</protein>
<feature type="region of interest" description="Disordered" evidence="1">
    <location>
        <begin position="217"/>
        <end position="237"/>
    </location>
</feature>
<evidence type="ECO:0000256" key="1">
    <source>
        <dbReference type="SAM" id="MobiDB-lite"/>
    </source>
</evidence>